<dbReference type="AlphaFoldDB" id="A0A0J6T6U3"/>
<protein>
    <submittedName>
        <fullName evidence="1">Uncharacterized protein</fullName>
    </submittedName>
</protein>
<reference evidence="1 2" key="1">
    <citation type="submission" date="2015-03" db="EMBL/GenBank/DDBJ databases">
        <title>Genome sequencing of Methylobacterium variabile DSM 16961.</title>
        <authorList>
            <person name="Chaudhry V."/>
            <person name="Patil P.B."/>
        </authorList>
    </citation>
    <scope>NUCLEOTIDE SEQUENCE [LARGE SCALE GENOMIC DNA]</scope>
    <source>
        <strain evidence="1 2">DSM 16961</strain>
    </source>
</reference>
<keyword evidence="2" id="KW-1185">Reference proteome</keyword>
<gene>
    <name evidence="1" type="ORF">VQ02_05045</name>
</gene>
<dbReference type="Proteomes" id="UP000035955">
    <property type="component" value="Unassembled WGS sequence"/>
</dbReference>
<accession>A0A0J6T6U3</accession>
<proteinExistence type="predicted"/>
<comment type="caution">
    <text evidence="1">The sequence shown here is derived from an EMBL/GenBank/DDBJ whole genome shotgun (WGS) entry which is preliminary data.</text>
</comment>
<organism evidence="1 2">
    <name type="scientific">Methylobacterium variabile</name>
    <dbReference type="NCBI Taxonomy" id="298794"/>
    <lineage>
        <taxon>Bacteria</taxon>
        <taxon>Pseudomonadati</taxon>
        <taxon>Pseudomonadota</taxon>
        <taxon>Alphaproteobacteria</taxon>
        <taxon>Hyphomicrobiales</taxon>
        <taxon>Methylobacteriaceae</taxon>
        <taxon>Methylobacterium</taxon>
    </lineage>
</organism>
<dbReference type="RefSeq" id="WP_048443073.1">
    <property type="nucleotide sequence ID" value="NZ_LABY01000030.1"/>
</dbReference>
<dbReference type="EMBL" id="LABY01000030">
    <property type="protein sequence ID" value="KMO41552.1"/>
    <property type="molecule type" value="Genomic_DNA"/>
</dbReference>
<sequence length="69" mass="7187">MTILSMSPATMAQAEGRRSVLVMAPPSHQTQARPIVTDISGYRSIASAQALALAMGAALLTTCLMQLAL</sequence>
<evidence type="ECO:0000313" key="1">
    <source>
        <dbReference type="EMBL" id="KMO41552.1"/>
    </source>
</evidence>
<dbReference type="PATRIC" id="fig|298794.3.peg.4655"/>
<evidence type="ECO:0000313" key="2">
    <source>
        <dbReference type="Proteomes" id="UP000035955"/>
    </source>
</evidence>
<name>A0A0J6T6U3_9HYPH</name>